<organism evidence="1 2">
    <name type="scientific">Candidatus Roizmanbacteria bacterium GW2011_GWC2_35_12</name>
    <dbReference type="NCBI Taxonomy" id="1618485"/>
    <lineage>
        <taxon>Bacteria</taxon>
        <taxon>Candidatus Roizmaniibacteriota</taxon>
    </lineage>
</organism>
<reference evidence="1 2" key="1">
    <citation type="journal article" date="2015" name="Nature">
        <title>rRNA introns, odd ribosomes, and small enigmatic genomes across a large radiation of phyla.</title>
        <authorList>
            <person name="Brown C.T."/>
            <person name="Hug L.A."/>
            <person name="Thomas B.C."/>
            <person name="Sharon I."/>
            <person name="Castelle C.J."/>
            <person name="Singh A."/>
            <person name="Wilkins M.J."/>
            <person name="Williams K.H."/>
            <person name="Banfield J.F."/>
        </authorList>
    </citation>
    <scope>NUCLEOTIDE SEQUENCE [LARGE SCALE GENOMIC DNA]</scope>
</reference>
<accession>A0A0G0BDC8</accession>
<sequence>MGFKVEFNSIIRIDILDNLEIGKEYEFENDGSRIYFDDIPIWLVRKDWAAVAEVKVTKQKRKEGKIKASYKVLYLYSKEESELLSTIFKRMYGWK</sequence>
<dbReference type="EMBL" id="LBPX01000013">
    <property type="protein sequence ID" value="KKP67478.1"/>
    <property type="molecule type" value="Genomic_DNA"/>
</dbReference>
<protein>
    <submittedName>
        <fullName evidence="1">Uncharacterized protein</fullName>
    </submittedName>
</protein>
<dbReference type="AlphaFoldDB" id="A0A0G0BDC8"/>
<proteinExistence type="predicted"/>
<dbReference type="SUPFAM" id="SSF88697">
    <property type="entry name" value="PUA domain-like"/>
    <property type="match status" value="1"/>
</dbReference>
<dbReference type="InterPro" id="IPR015947">
    <property type="entry name" value="PUA-like_sf"/>
</dbReference>
<gene>
    <name evidence="1" type="ORF">UR63_C0013G0012</name>
</gene>
<name>A0A0G0BDC8_9BACT</name>
<evidence type="ECO:0000313" key="2">
    <source>
        <dbReference type="Proteomes" id="UP000034127"/>
    </source>
</evidence>
<evidence type="ECO:0000313" key="1">
    <source>
        <dbReference type="EMBL" id="KKP67478.1"/>
    </source>
</evidence>
<dbReference type="Proteomes" id="UP000034127">
    <property type="component" value="Unassembled WGS sequence"/>
</dbReference>
<comment type="caution">
    <text evidence="1">The sequence shown here is derived from an EMBL/GenBank/DDBJ whole genome shotgun (WGS) entry which is preliminary data.</text>
</comment>